<name>A0A9P8TQZ7_WICPI</name>
<reference evidence="2" key="2">
    <citation type="submission" date="2021-01" db="EMBL/GenBank/DDBJ databases">
        <authorList>
            <person name="Schikora-Tamarit M.A."/>
        </authorList>
    </citation>
    <scope>NUCLEOTIDE SEQUENCE</scope>
    <source>
        <strain evidence="2">CBS2887</strain>
    </source>
</reference>
<dbReference type="AlphaFoldDB" id="A0A9P8TQZ7"/>
<reference evidence="2" key="1">
    <citation type="journal article" date="2021" name="Open Biol.">
        <title>Shared evolutionary footprints suggest mitochondrial oxidative damage underlies multiple complex I losses in fungi.</title>
        <authorList>
            <person name="Schikora-Tamarit M.A."/>
            <person name="Marcet-Houben M."/>
            <person name="Nosek J."/>
            <person name="Gabaldon T."/>
        </authorList>
    </citation>
    <scope>NUCLEOTIDE SEQUENCE</scope>
    <source>
        <strain evidence="2">CBS2887</strain>
    </source>
</reference>
<dbReference type="EMBL" id="JAEUBG010000624">
    <property type="protein sequence ID" value="KAH3687784.1"/>
    <property type="molecule type" value="Genomic_DNA"/>
</dbReference>
<evidence type="ECO:0000256" key="1">
    <source>
        <dbReference type="SAM" id="MobiDB-lite"/>
    </source>
</evidence>
<feature type="region of interest" description="Disordered" evidence="1">
    <location>
        <begin position="172"/>
        <end position="193"/>
    </location>
</feature>
<keyword evidence="3" id="KW-1185">Reference proteome</keyword>
<organism evidence="2 3">
    <name type="scientific">Wickerhamomyces pijperi</name>
    <name type="common">Yeast</name>
    <name type="synonym">Pichia pijperi</name>
    <dbReference type="NCBI Taxonomy" id="599730"/>
    <lineage>
        <taxon>Eukaryota</taxon>
        <taxon>Fungi</taxon>
        <taxon>Dikarya</taxon>
        <taxon>Ascomycota</taxon>
        <taxon>Saccharomycotina</taxon>
        <taxon>Saccharomycetes</taxon>
        <taxon>Phaffomycetales</taxon>
        <taxon>Wickerhamomycetaceae</taxon>
        <taxon>Wickerhamomyces</taxon>
    </lineage>
</organism>
<accession>A0A9P8TQZ7</accession>
<comment type="caution">
    <text evidence="2">The sequence shown here is derived from an EMBL/GenBank/DDBJ whole genome shotgun (WGS) entry which is preliminary data.</text>
</comment>
<sequence>MTGAPQVKTPIEPLLGSFKLVLIKSSMFGLEEWKLMCGECNNAEMSKWELVEEVSLPWLLLLFFASESDSLLETFSLIDKSKPPVTLFIDSLLDSLGDTGFGLDEYFDSVLILSGLNDSERMRLPEQTWSHEIQIGKGTWERSEPFGLVDNRDLESVLTNIGDLSLLAPKQRHSHNSQHSVSEPNSTSGIDPL</sequence>
<proteinExistence type="predicted"/>
<dbReference type="Proteomes" id="UP000774326">
    <property type="component" value="Unassembled WGS sequence"/>
</dbReference>
<protein>
    <submittedName>
        <fullName evidence="2">Uncharacterized protein</fullName>
    </submittedName>
</protein>
<evidence type="ECO:0000313" key="2">
    <source>
        <dbReference type="EMBL" id="KAH3687784.1"/>
    </source>
</evidence>
<gene>
    <name evidence="2" type="ORF">WICPIJ_001247</name>
</gene>
<evidence type="ECO:0000313" key="3">
    <source>
        <dbReference type="Proteomes" id="UP000774326"/>
    </source>
</evidence>
<feature type="compositionally biased region" description="Polar residues" evidence="1">
    <location>
        <begin position="177"/>
        <end position="193"/>
    </location>
</feature>